<dbReference type="RefSeq" id="WP_058474538.1">
    <property type="nucleotide sequence ID" value="NZ_CAAAIL010000001.1"/>
</dbReference>
<organism evidence="5 7">
    <name type="scientific">Legionella quateirensis</name>
    <dbReference type="NCBI Taxonomy" id="45072"/>
    <lineage>
        <taxon>Bacteria</taxon>
        <taxon>Pseudomonadati</taxon>
        <taxon>Pseudomonadota</taxon>
        <taxon>Gammaproteobacteria</taxon>
        <taxon>Legionellales</taxon>
        <taxon>Legionellaceae</taxon>
        <taxon>Legionella</taxon>
    </lineage>
</organism>
<evidence type="ECO:0000256" key="1">
    <source>
        <dbReference type="ARBA" id="ARBA00022729"/>
    </source>
</evidence>
<gene>
    <name evidence="4" type="ORF">Lqua_2390</name>
    <name evidence="5" type="ORF">NCTC12376_02769</name>
</gene>
<dbReference type="Gene3D" id="2.40.160.20">
    <property type="match status" value="1"/>
</dbReference>
<dbReference type="AlphaFoldDB" id="A0A378KWN0"/>
<evidence type="ECO:0000256" key="2">
    <source>
        <dbReference type="SAM" id="SignalP"/>
    </source>
</evidence>
<dbReference type="EMBL" id="UGOW01000001">
    <property type="protein sequence ID" value="STY18943.1"/>
    <property type="molecule type" value="Genomic_DNA"/>
</dbReference>
<name>A0A378KWN0_9GAMM</name>
<reference evidence="4 6" key="1">
    <citation type="submission" date="2015-11" db="EMBL/GenBank/DDBJ databases">
        <title>Genomic analysis of 38 Legionella species identifies large and diverse effector repertoires.</title>
        <authorList>
            <person name="Burstein D."/>
            <person name="Amaro F."/>
            <person name="Zusman T."/>
            <person name="Lifshitz Z."/>
            <person name="Cohen O."/>
            <person name="Gilbert J.A."/>
            <person name="Pupko T."/>
            <person name="Shuman H.A."/>
            <person name="Segal G."/>
        </authorList>
    </citation>
    <scope>NUCLEOTIDE SEQUENCE [LARGE SCALE GENOMIC DNA]</scope>
    <source>
        <strain evidence="4 6">ATCC 49507</strain>
    </source>
</reference>
<proteinExistence type="predicted"/>
<dbReference type="EMBL" id="LNYR01000034">
    <property type="protein sequence ID" value="KTD46287.1"/>
    <property type="molecule type" value="Genomic_DNA"/>
</dbReference>
<accession>A0A378KWN0</accession>
<evidence type="ECO:0000313" key="4">
    <source>
        <dbReference type="EMBL" id="KTD46287.1"/>
    </source>
</evidence>
<dbReference type="Pfam" id="PF13505">
    <property type="entry name" value="OMP_b-brl"/>
    <property type="match status" value="1"/>
</dbReference>
<keyword evidence="1 2" id="KW-0732">Signal</keyword>
<dbReference type="InterPro" id="IPR011250">
    <property type="entry name" value="OMP/PagP_B-barrel"/>
</dbReference>
<evidence type="ECO:0000259" key="3">
    <source>
        <dbReference type="Pfam" id="PF13505"/>
    </source>
</evidence>
<feature type="chain" id="PRO_5017019811" evidence="2">
    <location>
        <begin position="22"/>
        <end position="261"/>
    </location>
</feature>
<dbReference type="OrthoDB" id="5650049at2"/>
<evidence type="ECO:0000313" key="5">
    <source>
        <dbReference type="EMBL" id="STY18943.1"/>
    </source>
</evidence>
<reference evidence="5 7" key="2">
    <citation type="submission" date="2018-06" db="EMBL/GenBank/DDBJ databases">
        <authorList>
            <consortium name="Pathogen Informatics"/>
            <person name="Doyle S."/>
        </authorList>
    </citation>
    <scope>NUCLEOTIDE SEQUENCE [LARGE SCALE GENOMIC DNA]</scope>
    <source>
        <strain evidence="5 7">NCTC12376</strain>
    </source>
</reference>
<dbReference type="Proteomes" id="UP000054639">
    <property type="component" value="Unassembled WGS sequence"/>
</dbReference>
<evidence type="ECO:0000313" key="7">
    <source>
        <dbReference type="Proteomes" id="UP000254230"/>
    </source>
</evidence>
<dbReference type="STRING" id="45072.Lqua_2390"/>
<sequence>MSALKKIATGIIALTSSIAIAGTMGPIEEPFKGSAYIKVGSGGSFSNTSHLEIDPLFWDDSPQGYNATLGDSALFSLAFGYNFSPLVSVDVDYTYRPSFTYSKFQTSSASGTVNFNGTKTRYFDLQTNTFLANMYLHGQGVSPSFVLHAWNSVTVQPFIGAGLGVSYNKISRFYSIRANDDQAVATEFEKTNASFAWQASAGVEVALPHNFDLAIGYRYFDGGDYKSDNNTFDVPPAFATPWKGSITANEVFVTLAYKMYA</sequence>
<keyword evidence="6" id="KW-1185">Reference proteome</keyword>
<evidence type="ECO:0000313" key="6">
    <source>
        <dbReference type="Proteomes" id="UP000054639"/>
    </source>
</evidence>
<dbReference type="InterPro" id="IPR027385">
    <property type="entry name" value="Beta-barrel_OMP"/>
</dbReference>
<feature type="domain" description="Outer membrane protein beta-barrel" evidence="3">
    <location>
        <begin position="50"/>
        <end position="231"/>
    </location>
</feature>
<dbReference type="SUPFAM" id="SSF56925">
    <property type="entry name" value="OMPA-like"/>
    <property type="match status" value="1"/>
</dbReference>
<dbReference type="Proteomes" id="UP000254230">
    <property type="component" value="Unassembled WGS sequence"/>
</dbReference>
<feature type="signal peptide" evidence="2">
    <location>
        <begin position="1"/>
        <end position="21"/>
    </location>
</feature>
<protein>
    <submittedName>
        <fullName evidence="5">Opacity protein and related surface antigens</fullName>
    </submittedName>
</protein>